<name>A0A1T5BMY4_9SPHI</name>
<dbReference type="InterPro" id="IPR020568">
    <property type="entry name" value="Ribosomal_Su5_D2-typ_SF"/>
</dbReference>
<dbReference type="Gene3D" id="3.30.70.890">
    <property type="entry name" value="GHMP kinase, C-terminal domain"/>
    <property type="match status" value="1"/>
</dbReference>
<comment type="subcellular location">
    <subcellularLocation>
        <location evidence="12">Cytoplasm</location>
    </subcellularLocation>
</comment>
<dbReference type="Pfam" id="PF00288">
    <property type="entry name" value="GHMP_kinases_N"/>
    <property type="match status" value="1"/>
</dbReference>
<evidence type="ECO:0000256" key="11">
    <source>
        <dbReference type="ARBA" id="ARBA00049375"/>
    </source>
</evidence>
<keyword evidence="9 12" id="KW-0418">Kinase</keyword>
<dbReference type="PROSITE" id="PS00627">
    <property type="entry name" value="GHMP_KINASES_ATP"/>
    <property type="match status" value="1"/>
</dbReference>
<dbReference type="InterPro" id="IPR000870">
    <property type="entry name" value="Homoserine_kinase"/>
</dbReference>
<evidence type="ECO:0000256" key="3">
    <source>
        <dbReference type="ARBA" id="ARBA00012078"/>
    </source>
</evidence>
<evidence type="ECO:0000256" key="8">
    <source>
        <dbReference type="ARBA" id="ARBA00022741"/>
    </source>
</evidence>
<evidence type="ECO:0000259" key="13">
    <source>
        <dbReference type="Pfam" id="PF00288"/>
    </source>
</evidence>
<dbReference type="UniPathway" id="UPA00050">
    <property type="reaction ID" value="UER00064"/>
</dbReference>
<evidence type="ECO:0000256" key="5">
    <source>
        <dbReference type="ARBA" id="ARBA00022605"/>
    </source>
</evidence>
<dbReference type="SUPFAM" id="SSF55060">
    <property type="entry name" value="GHMP Kinase, C-terminal domain"/>
    <property type="match status" value="1"/>
</dbReference>
<keyword evidence="5 12" id="KW-0028">Amino-acid biosynthesis</keyword>
<evidence type="ECO:0000256" key="7">
    <source>
        <dbReference type="ARBA" id="ARBA00022697"/>
    </source>
</evidence>
<organism evidence="15 16">
    <name type="scientific">Parapedobacter luteus</name>
    <dbReference type="NCBI Taxonomy" id="623280"/>
    <lineage>
        <taxon>Bacteria</taxon>
        <taxon>Pseudomonadati</taxon>
        <taxon>Bacteroidota</taxon>
        <taxon>Sphingobacteriia</taxon>
        <taxon>Sphingobacteriales</taxon>
        <taxon>Sphingobacteriaceae</taxon>
        <taxon>Parapedobacter</taxon>
    </lineage>
</organism>
<dbReference type="Proteomes" id="UP000190541">
    <property type="component" value="Unassembled WGS sequence"/>
</dbReference>
<dbReference type="InterPro" id="IPR006203">
    <property type="entry name" value="GHMP_knse_ATP-bd_CS"/>
</dbReference>
<dbReference type="SUPFAM" id="SSF54211">
    <property type="entry name" value="Ribosomal protein S5 domain 2-like"/>
    <property type="match status" value="1"/>
</dbReference>
<keyword evidence="8 12" id="KW-0547">Nucleotide-binding</keyword>
<dbReference type="InterPro" id="IPR036554">
    <property type="entry name" value="GHMP_kinase_C_sf"/>
</dbReference>
<accession>A0A1T5BMY4</accession>
<evidence type="ECO:0000313" key="15">
    <source>
        <dbReference type="EMBL" id="SKB48350.1"/>
    </source>
</evidence>
<evidence type="ECO:0000256" key="2">
    <source>
        <dbReference type="ARBA" id="ARBA00007370"/>
    </source>
</evidence>
<evidence type="ECO:0000256" key="4">
    <source>
        <dbReference type="ARBA" id="ARBA00017858"/>
    </source>
</evidence>
<dbReference type="GO" id="GO:0004413">
    <property type="term" value="F:homoserine kinase activity"/>
    <property type="evidence" value="ECO:0007669"/>
    <property type="project" value="UniProtKB-UniRule"/>
</dbReference>
<evidence type="ECO:0000256" key="6">
    <source>
        <dbReference type="ARBA" id="ARBA00022679"/>
    </source>
</evidence>
<dbReference type="InterPro" id="IPR013750">
    <property type="entry name" value="GHMP_kinase_C_dom"/>
</dbReference>
<dbReference type="PANTHER" id="PTHR20861:SF1">
    <property type="entry name" value="HOMOSERINE KINASE"/>
    <property type="match status" value="1"/>
</dbReference>
<gene>
    <name evidence="12" type="primary">thrB</name>
    <name evidence="15" type="ORF">SAMN05660226_01582</name>
</gene>
<protein>
    <recommendedName>
        <fullName evidence="4 12">Homoserine kinase</fullName>
        <shortName evidence="12">HK</shortName>
        <shortName evidence="12">HSK</shortName>
        <ecNumber evidence="3 12">2.7.1.39</ecNumber>
    </recommendedName>
</protein>
<evidence type="ECO:0000256" key="10">
    <source>
        <dbReference type="ARBA" id="ARBA00022840"/>
    </source>
</evidence>
<proteinExistence type="inferred from homology"/>
<feature type="domain" description="GHMP kinase C-terminal" evidence="14">
    <location>
        <begin position="230"/>
        <end position="305"/>
    </location>
</feature>
<keyword evidence="16" id="KW-1185">Reference proteome</keyword>
<keyword evidence="12" id="KW-0963">Cytoplasm</keyword>
<dbReference type="GO" id="GO:0009088">
    <property type="term" value="P:threonine biosynthetic process"/>
    <property type="evidence" value="ECO:0007669"/>
    <property type="project" value="UniProtKB-UniRule"/>
</dbReference>
<dbReference type="InterPro" id="IPR006204">
    <property type="entry name" value="GHMP_kinase_N_dom"/>
</dbReference>
<evidence type="ECO:0000259" key="14">
    <source>
        <dbReference type="Pfam" id="PF08544"/>
    </source>
</evidence>
<dbReference type="NCBIfam" id="TIGR00191">
    <property type="entry name" value="thrB"/>
    <property type="match status" value="1"/>
</dbReference>
<evidence type="ECO:0000256" key="1">
    <source>
        <dbReference type="ARBA" id="ARBA00005015"/>
    </source>
</evidence>
<dbReference type="EMBL" id="FUYS01000003">
    <property type="protein sequence ID" value="SKB48350.1"/>
    <property type="molecule type" value="Genomic_DNA"/>
</dbReference>
<keyword evidence="10 12" id="KW-0067">ATP-binding</keyword>
<feature type="domain" description="GHMP kinase N-terminal" evidence="13">
    <location>
        <begin position="87"/>
        <end position="169"/>
    </location>
</feature>
<dbReference type="InterPro" id="IPR014721">
    <property type="entry name" value="Ribsml_uS5_D2-typ_fold_subgr"/>
</dbReference>
<dbReference type="HAMAP" id="MF_00384">
    <property type="entry name" value="Homoser_kinase"/>
    <property type="match status" value="1"/>
</dbReference>
<keyword evidence="7 12" id="KW-0791">Threonine biosynthesis</keyword>
<comment type="similarity">
    <text evidence="2 12">Belongs to the GHMP kinase family. Homoserine kinase subfamily.</text>
</comment>
<keyword evidence="6 12" id="KW-0808">Transferase</keyword>
<dbReference type="AlphaFoldDB" id="A0A1T5BMY4"/>
<dbReference type="NCBIfam" id="NF002288">
    <property type="entry name" value="PRK01212.1-4"/>
    <property type="match status" value="1"/>
</dbReference>
<evidence type="ECO:0000313" key="16">
    <source>
        <dbReference type="Proteomes" id="UP000190541"/>
    </source>
</evidence>
<dbReference type="Pfam" id="PF08544">
    <property type="entry name" value="GHMP_kinases_C"/>
    <property type="match status" value="1"/>
</dbReference>
<dbReference type="GO" id="GO:0005737">
    <property type="term" value="C:cytoplasm"/>
    <property type="evidence" value="ECO:0007669"/>
    <property type="project" value="UniProtKB-SubCell"/>
</dbReference>
<comment type="function">
    <text evidence="12">Catalyzes the ATP-dependent phosphorylation of L-homoserine to L-homoserine phosphate.</text>
</comment>
<dbReference type="PANTHER" id="PTHR20861">
    <property type="entry name" value="HOMOSERINE/4-DIPHOSPHOCYTIDYL-2-C-METHYL-D-ERYTHRITOL KINASE"/>
    <property type="match status" value="1"/>
</dbReference>
<comment type="pathway">
    <text evidence="1 12">Amino-acid biosynthesis; L-threonine biosynthesis; L-threonine from L-aspartate: step 4/5.</text>
</comment>
<evidence type="ECO:0000256" key="9">
    <source>
        <dbReference type="ARBA" id="ARBA00022777"/>
    </source>
</evidence>
<dbReference type="EC" id="2.7.1.39" evidence="3 12"/>
<dbReference type="PRINTS" id="PR00958">
    <property type="entry name" value="HOMSERKINASE"/>
</dbReference>
<sequence length="335" mass="35674">MKTIMEQQETTKTGVASGERDKVHVFAPATVANMVCGFDVLGFALHEPGDEVVIRRAGEPGVRLVNITGDEGRLPREVSRNTVSASVISFLQYIGRCDIGIEIELHKHMPIGSGLGSSAASTVAGLYAVNKLLGSPLSRRELLPFAMEGEELACGHGHADNVAPALLGGITLIRGYNPLDVVALPAPPALHASVVFPHVDVPTRDARQMIRTKVALQDAVTQWGNVAGLVAGLFRNDYELIGRSMQDVLIEPTRAILIPEFYEMRRLAIDAGALSFGISGSGPSVFAFAQNAEQANGITSVIQAHLTAQGIGSHGYMSKINMEGPKEITNKHAVI</sequence>
<dbReference type="PIRSF" id="PIRSF000676">
    <property type="entry name" value="Homoser_kin"/>
    <property type="match status" value="1"/>
</dbReference>
<reference evidence="15 16" key="1">
    <citation type="submission" date="2017-02" db="EMBL/GenBank/DDBJ databases">
        <authorList>
            <person name="Peterson S.W."/>
        </authorList>
    </citation>
    <scope>NUCLEOTIDE SEQUENCE [LARGE SCALE GENOMIC DNA]</scope>
    <source>
        <strain evidence="15 16">DSM 22899</strain>
    </source>
</reference>
<dbReference type="Gene3D" id="3.30.230.10">
    <property type="match status" value="1"/>
</dbReference>
<comment type="catalytic activity">
    <reaction evidence="11 12">
        <text>L-homoserine + ATP = O-phospho-L-homoserine + ADP + H(+)</text>
        <dbReference type="Rhea" id="RHEA:13985"/>
        <dbReference type="ChEBI" id="CHEBI:15378"/>
        <dbReference type="ChEBI" id="CHEBI:30616"/>
        <dbReference type="ChEBI" id="CHEBI:57476"/>
        <dbReference type="ChEBI" id="CHEBI:57590"/>
        <dbReference type="ChEBI" id="CHEBI:456216"/>
        <dbReference type="EC" id="2.7.1.39"/>
    </reaction>
</comment>
<dbReference type="GO" id="GO:0005524">
    <property type="term" value="F:ATP binding"/>
    <property type="evidence" value="ECO:0007669"/>
    <property type="project" value="UniProtKB-UniRule"/>
</dbReference>
<feature type="binding site" evidence="12">
    <location>
        <begin position="110"/>
        <end position="120"/>
    </location>
    <ligand>
        <name>ATP</name>
        <dbReference type="ChEBI" id="CHEBI:30616"/>
    </ligand>
</feature>
<dbReference type="STRING" id="623280.SAMN05660226_01582"/>
<evidence type="ECO:0000256" key="12">
    <source>
        <dbReference type="HAMAP-Rule" id="MF_00384"/>
    </source>
</evidence>